<evidence type="ECO:0000259" key="1">
    <source>
        <dbReference type="Pfam" id="PF01261"/>
    </source>
</evidence>
<dbReference type="PANTHER" id="PTHR12110:SF41">
    <property type="entry name" value="INOSOSE DEHYDRATASE"/>
    <property type="match status" value="1"/>
</dbReference>
<dbReference type="OrthoDB" id="9815124at2"/>
<dbReference type="InterPro" id="IPR036237">
    <property type="entry name" value="Xyl_isomerase-like_sf"/>
</dbReference>
<evidence type="ECO:0000313" key="2">
    <source>
        <dbReference type="EMBL" id="EFH81621.1"/>
    </source>
</evidence>
<reference evidence="2 3" key="1">
    <citation type="journal article" date="2011" name="Stand. Genomic Sci.">
        <title>Non-contiguous finished genome sequence and contextual data of the filamentous soil bacterium Ktedonobacter racemifer type strain (SOSP1-21).</title>
        <authorList>
            <person name="Chang Y.J."/>
            <person name="Land M."/>
            <person name="Hauser L."/>
            <person name="Chertkov O."/>
            <person name="Del Rio T.G."/>
            <person name="Nolan M."/>
            <person name="Copeland A."/>
            <person name="Tice H."/>
            <person name="Cheng J.F."/>
            <person name="Lucas S."/>
            <person name="Han C."/>
            <person name="Goodwin L."/>
            <person name="Pitluck S."/>
            <person name="Ivanova N."/>
            <person name="Ovchinikova G."/>
            <person name="Pati A."/>
            <person name="Chen A."/>
            <person name="Palaniappan K."/>
            <person name="Mavromatis K."/>
            <person name="Liolios K."/>
            <person name="Brettin T."/>
            <person name="Fiebig A."/>
            <person name="Rohde M."/>
            <person name="Abt B."/>
            <person name="Goker M."/>
            <person name="Detter J.C."/>
            <person name="Woyke T."/>
            <person name="Bristow J."/>
            <person name="Eisen J.A."/>
            <person name="Markowitz V."/>
            <person name="Hugenholtz P."/>
            <person name="Kyrpides N.C."/>
            <person name="Klenk H.P."/>
            <person name="Lapidus A."/>
        </authorList>
    </citation>
    <scope>NUCLEOTIDE SEQUENCE [LARGE SCALE GENOMIC DNA]</scope>
    <source>
        <strain evidence="3">DSM 44963</strain>
    </source>
</reference>
<dbReference type="GO" id="GO:0016853">
    <property type="term" value="F:isomerase activity"/>
    <property type="evidence" value="ECO:0007669"/>
    <property type="project" value="UniProtKB-KW"/>
</dbReference>
<dbReference type="EMBL" id="ADVG01000004">
    <property type="protein sequence ID" value="EFH81621.1"/>
    <property type="molecule type" value="Genomic_DNA"/>
</dbReference>
<proteinExistence type="predicted"/>
<dbReference type="Proteomes" id="UP000004508">
    <property type="component" value="Unassembled WGS sequence"/>
</dbReference>
<name>D6U541_KTERA</name>
<dbReference type="eggNOG" id="COG1082">
    <property type="taxonomic scope" value="Bacteria"/>
</dbReference>
<evidence type="ECO:0000313" key="3">
    <source>
        <dbReference type="Proteomes" id="UP000004508"/>
    </source>
</evidence>
<dbReference type="SUPFAM" id="SSF51658">
    <property type="entry name" value="Xylose isomerase-like"/>
    <property type="match status" value="1"/>
</dbReference>
<dbReference type="PANTHER" id="PTHR12110">
    <property type="entry name" value="HYDROXYPYRUVATE ISOMERASE"/>
    <property type="match status" value="1"/>
</dbReference>
<protein>
    <submittedName>
        <fullName evidence="2">Xylose isomerase domain protein TIM barrel</fullName>
    </submittedName>
</protein>
<dbReference type="RefSeq" id="WP_007919116.1">
    <property type="nucleotide sequence ID" value="NZ_ADVG01000004.1"/>
</dbReference>
<organism evidence="2 3">
    <name type="scientific">Ktedonobacter racemifer DSM 44963</name>
    <dbReference type="NCBI Taxonomy" id="485913"/>
    <lineage>
        <taxon>Bacteria</taxon>
        <taxon>Bacillati</taxon>
        <taxon>Chloroflexota</taxon>
        <taxon>Ktedonobacteria</taxon>
        <taxon>Ktedonobacterales</taxon>
        <taxon>Ktedonobacteraceae</taxon>
        <taxon>Ktedonobacter</taxon>
    </lineage>
</organism>
<dbReference type="InterPro" id="IPR013022">
    <property type="entry name" value="Xyl_isomerase-like_TIM-brl"/>
</dbReference>
<keyword evidence="2" id="KW-0413">Isomerase</keyword>
<accession>D6U541</accession>
<keyword evidence="3" id="KW-1185">Reference proteome</keyword>
<gene>
    <name evidence="2" type="ORF">Krac_2356</name>
</gene>
<dbReference type="InterPro" id="IPR050312">
    <property type="entry name" value="IolE/XylAMocC-like"/>
</dbReference>
<dbReference type="Pfam" id="PF01261">
    <property type="entry name" value="AP_endonuc_2"/>
    <property type="match status" value="1"/>
</dbReference>
<comment type="caution">
    <text evidence="2">The sequence shown here is derived from an EMBL/GenBank/DDBJ whole genome shotgun (WGS) entry which is preliminary data.</text>
</comment>
<sequence length="282" mass="31673">MRLSIVTDEISQDLKQALHVCRDLRVDMVELRKVEGKDIVFHDTASLMRIQSLLRDQGFRVCSIASPFLKCPLWSELALTARTKEQAREWDLLQRSFEVATLFGAPLVRTFSFLRIPDPTTIRPVLLEVIAEAARLTEEAGLKLVLENEHACNIATGEEAGWLLQRLPADTFGVIWDPGNEAYVGSSPFPAGYQHVRGRVLHIHVKDAIYPPDAPQQRRFVKMGTGSIDYVGQFRALAEDGYTGTISLETHYIHPNGGREQATRESFAALYQMLQEAEVALN</sequence>
<dbReference type="Gene3D" id="3.20.20.150">
    <property type="entry name" value="Divalent-metal-dependent TIM barrel enzymes"/>
    <property type="match status" value="1"/>
</dbReference>
<dbReference type="STRING" id="485913.Krac_2356"/>
<feature type="domain" description="Xylose isomerase-like TIM barrel" evidence="1">
    <location>
        <begin position="21"/>
        <end position="271"/>
    </location>
</feature>
<dbReference type="InParanoid" id="D6U541"/>
<dbReference type="AlphaFoldDB" id="D6U541"/>